<dbReference type="RefSeq" id="WP_141714817.1">
    <property type="nucleotide sequence ID" value="NZ_FMCX01000005.1"/>
</dbReference>
<reference evidence="3" key="1">
    <citation type="submission" date="2016-06" db="EMBL/GenBank/DDBJ databases">
        <authorList>
            <person name="Varghese N."/>
            <person name="Submissions Spin"/>
        </authorList>
    </citation>
    <scope>NUCLEOTIDE SEQUENCE [LARGE SCALE GENOMIC DNA]</scope>
    <source>
        <strain evidence="3">DSM 44830</strain>
    </source>
</reference>
<feature type="transmembrane region" description="Helical" evidence="1">
    <location>
        <begin position="12"/>
        <end position="32"/>
    </location>
</feature>
<evidence type="ECO:0000313" key="2">
    <source>
        <dbReference type="EMBL" id="SCF32583.1"/>
    </source>
</evidence>
<dbReference type="EMBL" id="FMCX01000005">
    <property type="protein sequence ID" value="SCF32583.1"/>
    <property type="molecule type" value="Genomic_DNA"/>
</dbReference>
<dbReference type="OrthoDB" id="4319152at2"/>
<dbReference type="STRING" id="262898.GA0070564_105482"/>
<dbReference type="Proteomes" id="UP000199504">
    <property type="component" value="Unassembled WGS sequence"/>
</dbReference>
<name>A0A1C4ZHS4_9ACTN</name>
<gene>
    <name evidence="2" type="ORF">GA0070564_105482</name>
</gene>
<keyword evidence="1" id="KW-1133">Transmembrane helix</keyword>
<evidence type="ECO:0000256" key="1">
    <source>
        <dbReference type="SAM" id="Phobius"/>
    </source>
</evidence>
<protein>
    <submittedName>
        <fullName evidence="2">Uncharacterized protein</fullName>
    </submittedName>
</protein>
<dbReference type="AlphaFoldDB" id="A0A1C4ZHS4"/>
<keyword evidence="1" id="KW-0812">Transmembrane</keyword>
<proteinExistence type="predicted"/>
<evidence type="ECO:0000313" key="3">
    <source>
        <dbReference type="Proteomes" id="UP000199504"/>
    </source>
</evidence>
<organism evidence="2 3">
    <name type="scientific">Micromonospora mirobrigensis</name>
    <dbReference type="NCBI Taxonomy" id="262898"/>
    <lineage>
        <taxon>Bacteria</taxon>
        <taxon>Bacillati</taxon>
        <taxon>Actinomycetota</taxon>
        <taxon>Actinomycetes</taxon>
        <taxon>Micromonosporales</taxon>
        <taxon>Micromonosporaceae</taxon>
        <taxon>Micromonospora</taxon>
    </lineage>
</organism>
<sequence>MMDGHELAEVVGTVGMFTLATVLLVAVVTRIAPRWRTRVATASDADYRALAESSVRAQEELTRQLTAIGARLSEVEGRMSSVERVLRDVE</sequence>
<keyword evidence="1" id="KW-0472">Membrane</keyword>
<keyword evidence="3" id="KW-1185">Reference proteome</keyword>
<accession>A0A1C4ZHS4</accession>